<gene>
    <name evidence="2" type="ORF">PXEA_LOCUS5244</name>
</gene>
<evidence type="ECO:0000313" key="3">
    <source>
        <dbReference type="Proteomes" id="UP000784294"/>
    </source>
</evidence>
<comment type="caution">
    <text evidence="2">The sequence shown here is derived from an EMBL/GenBank/DDBJ whole genome shotgun (WGS) entry which is preliminary data.</text>
</comment>
<dbReference type="AlphaFoldDB" id="A0A448WHC4"/>
<protein>
    <submittedName>
        <fullName evidence="2">Uncharacterized protein</fullName>
    </submittedName>
</protein>
<dbReference type="EMBL" id="CAAALY010012913">
    <property type="protein sequence ID" value="VEL11804.1"/>
    <property type="molecule type" value="Genomic_DNA"/>
</dbReference>
<sequence length="327" mass="35641">MFLNDAYLSSRPEDVLLQTVMLDARLKLAILQNCTICPTCGFTFAASAFVPAQYPHFSLTPLIPAGTTSSENILPVEPHHDALVHVAGQQAIILSAHAEGGQSLSDGSASDWADMQRQAYTYQRMMPHAYVPTRPPAGRSFSYIFSSQSAPLPRAYSCSSSSSSAQSIVGGLNGRPDRPSNGWLEGVGDEDEEEKKFLARGDRMGVQLRHVSERAVHVARLLGRPDWWSRCKRQSQSSAGRRVGSNPTGHATEPTCAFSLFHSRLLIQAIHCSRASELSLSLSLSLSLGQGSRRTSELATTSRHELTNTNSHKQICVLVCNQTFMPS</sequence>
<reference evidence="2" key="1">
    <citation type="submission" date="2018-11" db="EMBL/GenBank/DDBJ databases">
        <authorList>
            <consortium name="Pathogen Informatics"/>
        </authorList>
    </citation>
    <scope>NUCLEOTIDE SEQUENCE</scope>
</reference>
<evidence type="ECO:0000313" key="2">
    <source>
        <dbReference type="EMBL" id="VEL11804.1"/>
    </source>
</evidence>
<feature type="region of interest" description="Disordered" evidence="1">
    <location>
        <begin position="167"/>
        <end position="189"/>
    </location>
</feature>
<proteinExistence type="predicted"/>
<dbReference type="Proteomes" id="UP000784294">
    <property type="component" value="Unassembled WGS sequence"/>
</dbReference>
<accession>A0A448WHC4</accession>
<organism evidence="2 3">
    <name type="scientific">Protopolystoma xenopodis</name>
    <dbReference type="NCBI Taxonomy" id="117903"/>
    <lineage>
        <taxon>Eukaryota</taxon>
        <taxon>Metazoa</taxon>
        <taxon>Spiralia</taxon>
        <taxon>Lophotrochozoa</taxon>
        <taxon>Platyhelminthes</taxon>
        <taxon>Monogenea</taxon>
        <taxon>Polyopisthocotylea</taxon>
        <taxon>Polystomatidea</taxon>
        <taxon>Polystomatidae</taxon>
        <taxon>Protopolystoma</taxon>
    </lineage>
</organism>
<evidence type="ECO:0000256" key="1">
    <source>
        <dbReference type="SAM" id="MobiDB-lite"/>
    </source>
</evidence>
<name>A0A448WHC4_9PLAT</name>
<keyword evidence="3" id="KW-1185">Reference proteome</keyword>